<dbReference type="CDD" id="cd01949">
    <property type="entry name" value="GGDEF"/>
    <property type="match status" value="1"/>
</dbReference>
<dbReference type="PROSITE" id="PS50883">
    <property type="entry name" value="EAL"/>
    <property type="match status" value="1"/>
</dbReference>
<keyword evidence="6" id="KW-1185">Reference proteome</keyword>
<feature type="domain" description="PAC" evidence="2">
    <location>
        <begin position="208"/>
        <end position="260"/>
    </location>
</feature>
<dbReference type="Proteomes" id="UP000199391">
    <property type="component" value="Unassembled WGS sequence"/>
</dbReference>
<evidence type="ECO:0000259" key="3">
    <source>
        <dbReference type="PROSITE" id="PS50883"/>
    </source>
</evidence>
<dbReference type="SUPFAM" id="SSF141868">
    <property type="entry name" value="EAL domain-like"/>
    <property type="match status" value="1"/>
</dbReference>
<dbReference type="CDD" id="cd00130">
    <property type="entry name" value="PAS"/>
    <property type="match status" value="2"/>
</dbReference>
<dbReference type="EMBL" id="FPBO01000026">
    <property type="protein sequence ID" value="SFV06947.1"/>
    <property type="molecule type" value="Genomic_DNA"/>
</dbReference>
<dbReference type="InterPro" id="IPR000014">
    <property type="entry name" value="PAS"/>
</dbReference>
<protein>
    <submittedName>
        <fullName evidence="5">PAS domain S-box-containing protein/diguanylate cyclase (GGDEF) domain-containing protein</fullName>
    </submittedName>
</protein>
<dbReference type="PROSITE" id="PS50113">
    <property type="entry name" value="PAC"/>
    <property type="match status" value="1"/>
</dbReference>
<accession>A0A1I7LB45</accession>
<dbReference type="PROSITE" id="PS50112">
    <property type="entry name" value="PAS"/>
    <property type="match status" value="2"/>
</dbReference>
<dbReference type="InterPro" id="IPR035919">
    <property type="entry name" value="EAL_sf"/>
</dbReference>
<dbReference type="Gene3D" id="3.20.20.450">
    <property type="entry name" value="EAL domain"/>
    <property type="match status" value="1"/>
</dbReference>
<dbReference type="GO" id="GO:0003824">
    <property type="term" value="F:catalytic activity"/>
    <property type="evidence" value="ECO:0007669"/>
    <property type="project" value="UniProtKB-ARBA"/>
</dbReference>
<gene>
    <name evidence="5" type="ORF">SAMN05216552_10264</name>
</gene>
<dbReference type="CDD" id="cd01948">
    <property type="entry name" value="EAL"/>
    <property type="match status" value="1"/>
</dbReference>
<dbReference type="InterPro" id="IPR001633">
    <property type="entry name" value="EAL_dom"/>
</dbReference>
<dbReference type="Gene3D" id="3.30.70.270">
    <property type="match status" value="1"/>
</dbReference>
<evidence type="ECO:0000259" key="4">
    <source>
        <dbReference type="PROSITE" id="PS50887"/>
    </source>
</evidence>
<dbReference type="FunFam" id="3.30.70.270:FF:000001">
    <property type="entry name" value="Diguanylate cyclase domain protein"/>
    <property type="match status" value="1"/>
</dbReference>
<feature type="domain" description="EAL" evidence="3">
    <location>
        <begin position="434"/>
        <end position="688"/>
    </location>
</feature>
<dbReference type="InterPro" id="IPR035965">
    <property type="entry name" value="PAS-like_dom_sf"/>
</dbReference>
<evidence type="ECO:0000259" key="1">
    <source>
        <dbReference type="PROSITE" id="PS50112"/>
    </source>
</evidence>
<feature type="domain" description="GGDEF" evidence="4">
    <location>
        <begin position="292"/>
        <end position="425"/>
    </location>
</feature>
<dbReference type="InterPro" id="IPR052155">
    <property type="entry name" value="Biofilm_reg_signaling"/>
</dbReference>
<dbReference type="Pfam" id="PF13426">
    <property type="entry name" value="PAS_9"/>
    <property type="match status" value="1"/>
</dbReference>
<dbReference type="AlphaFoldDB" id="A0A1I7LB45"/>
<evidence type="ECO:0000259" key="2">
    <source>
        <dbReference type="PROSITE" id="PS50113"/>
    </source>
</evidence>
<dbReference type="STRING" id="1035707.SAMN05216552_10264"/>
<dbReference type="RefSeq" id="WP_093557991.1">
    <property type="nucleotide sequence ID" value="NZ_FPBO01000026.1"/>
</dbReference>
<evidence type="ECO:0000313" key="6">
    <source>
        <dbReference type="Proteomes" id="UP000199391"/>
    </source>
</evidence>
<dbReference type="SUPFAM" id="SSF55073">
    <property type="entry name" value="Nucleotide cyclase"/>
    <property type="match status" value="1"/>
</dbReference>
<dbReference type="InterPro" id="IPR001610">
    <property type="entry name" value="PAC"/>
</dbReference>
<dbReference type="SMART" id="SM00091">
    <property type="entry name" value="PAS"/>
    <property type="match status" value="2"/>
</dbReference>
<sequence length="689" mass="76199">MKDGEQDPASEVGASQLRDVMNLLSGAFYVLDEAGHFILWNEQVERATGLEGDRLRAVHMLELFPPDERLAVARAFCSVLEDHEHVELRAHLQVDGQRVPYIFFGACLLAGQRRYLLGNAIDLPGDSRQSAALALRERALHAASNGIVITRCDGVDNPIEYVNPAFERITGYSHDDVVGRDSRFMDAEDLDHEQREQLAAAIAEHRPITVVMRTQRKNGEQFWNHLAVTPVRDGQGQTTHFIGILEDITELKQRTAQLEHQVTHDALTGLANRTLLRDRMEQAMLAARRSGRRVAVILMDLNKFKHINDTMGHEAGDRVLAGVGHRLRSAVRDTDTVARLGGDEFVLVLSDQPSLRFTLAMIGRIRAALAEELDIGHCNITVGASMGVAIYPSDGDTFSQMLCAADAAMYEGKKGGSHAVHFYSPEMAASAEARQNLEQALRDALSRDQIYLMYQPNVCVATGRLLGLEALLRWRHPQLGELLPGAFLPDAEENGLIVPLGRRVLEEACGLITRLSELGYPGVPVSINASRREFSQRDYLPYIAERLAQHRVDPNCVELEMREAQLLHDPDQAQRLSARMHKMGLRLSLDEFGGGVSNLKCLRALAIDHLKMSSASVREICPLGHSGALAKTMLDIGQNLNIEVVATGVETQAQRDFLAAHGCASMQGHYVSQPLDGPALERWLGGRRH</sequence>
<proteinExistence type="predicted"/>
<dbReference type="InterPro" id="IPR000700">
    <property type="entry name" value="PAS-assoc_C"/>
</dbReference>
<dbReference type="Pfam" id="PF00563">
    <property type="entry name" value="EAL"/>
    <property type="match status" value="1"/>
</dbReference>
<dbReference type="SMART" id="SM00086">
    <property type="entry name" value="PAC"/>
    <property type="match status" value="1"/>
</dbReference>
<dbReference type="InterPro" id="IPR000160">
    <property type="entry name" value="GGDEF_dom"/>
</dbReference>
<dbReference type="InterPro" id="IPR043128">
    <property type="entry name" value="Rev_trsase/Diguanyl_cyclase"/>
</dbReference>
<dbReference type="NCBIfam" id="TIGR00254">
    <property type="entry name" value="GGDEF"/>
    <property type="match status" value="1"/>
</dbReference>
<dbReference type="Pfam" id="PF00990">
    <property type="entry name" value="GGDEF"/>
    <property type="match status" value="1"/>
</dbReference>
<dbReference type="OrthoDB" id="9813903at2"/>
<reference evidence="6" key="1">
    <citation type="submission" date="2016-10" db="EMBL/GenBank/DDBJ databases">
        <authorList>
            <person name="Varghese N."/>
            <person name="Submissions S."/>
        </authorList>
    </citation>
    <scope>NUCLEOTIDE SEQUENCE [LARGE SCALE GENOMIC DNA]</scope>
    <source>
        <strain evidence="6">CGMCC 1.11014</strain>
    </source>
</reference>
<dbReference type="InterPro" id="IPR013656">
    <property type="entry name" value="PAS_4"/>
</dbReference>
<dbReference type="Gene3D" id="3.30.450.20">
    <property type="entry name" value="PAS domain"/>
    <property type="match status" value="2"/>
</dbReference>
<feature type="domain" description="PAS" evidence="1">
    <location>
        <begin position="13"/>
        <end position="83"/>
    </location>
</feature>
<organism evidence="5 6">
    <name type="scientific">Pseudoduganella namucuonensis</name>
    <dbReference type="NCBI Taxonomy" id="1035707"/>
    <lineage>
        <taxon>Bacteria</taxon>
        <taxon>Pseudomonadati</taxon>
        <taxon>Pseudomonadota</taxon>
        <taxon>Betaproteobacteria</taxon>
        <taxon>Burkholderiales</taxon>
        <taxon>Oxalobacteraceae</taxon>
        <taxon>Telluria group</taxon>
        <taxon>Pseudoduganella</taxon>
    </lineage>
</organism>
<evidence type="ECO:0000313" key="5">
    <source>
        <dbReference type="EMBL" id="SFV06947.1"/>
    </source>
</evidence>
<dbReference type="SMART" id="SM00267">
    <property type="entry name" value="GGDEF"/>
    <property type="match status" value="1"/>
</dbReference>
<feature type="domain" description="PAS" evidence="1">
    <location>
        <begin position="132"/>
        <end position="205"/>
    </location>
</feature>
<dbReference type="PANTHER" id="PTHR44757">
    <property type="entry name" value="DIGUANYLATE CYCLASE DGCP"/>
    <property type="match status" value="1"/>
</dbReference>
<dbReference type="SUPFAM" id="SSF55785">
    <property type="entry name" value="PYP-like sensor domain (PAS domain)"/>
    <property type="match status" value="2"/>
</dbReference>
<dbReference type="NCBIfam" id="TIGR00229">
    <property type="entry name" value="sensory_box"/>
    <property type="match status" value="2"/>
</dbReference>
<dbReference type="Pfam" id="PF08448">
    <property type="entry name" value="PAS_4"/>
    <property type="match status" value="1"/>
</dbReference>
<dbReference type="SMART" id="SM00052">
    <property type="entry name" value="EAL"/>
    <property type="match status" value="1"/>
</dbReference>
<dbReference type="PROSITE" id="PS50887">
    <property type="entry name" value="GGDEF"/>
    <property type="match status" value="1"/>
</dbReference>
<name>A0A1I7LB45_9BURK</name>
<dbReference type="InterPro" id="IPR029787">
    <property type="entry name" value="Nucleotide_cyclase"/>
</dbReference>
<dbReference type="PANTHER" id="PTHR44757:SF2">
    <property type="entry name" value="BIOFILM ARCHITECTURE MAINTENANCE PROTEIN MBAA"/>
    <property type="match status" value="1"/>
</dbReference>